<organism evidence="6 7">
    <name type="scientific">Dactylosporangium aurantiacum</name>
    <dbReference type="NCBI Taxonomy" id="35754"/>
    <lineage>
        <taxon>Bacteria</taxon>
        <taxon>Bacillati</taxon>
        <taxon>Actinomycetota</taxon>
        <taxon>Actinomycetes</taxon>
        <taxon>Micromonosporales</taxon>
        <taxon>Micromonosporaceae</taxon>
        <taxon>Dactylosporangium</taxon>
    </lineage>
</organism>
<keyword evidence="3" id="KW-0804">Transcription</keyword>
<dbReference type="InterPro" id="IPR036271">
    <property type="entry name" value="Tet_transcr_reg_TetR-rel_C_sf"/>
</dbReference>
<evidence type="ECO:0000256" key="2">
    <source>
        <dbReference type="ARBA" id="ARBA00023125"/>
    </source>
</evidence>
<dbReference type="OrthoDB" id="5242390at2"/>
<feature type="domain" description="HTH tetR-type" evidence="5">
    <location>
        <begin position="10"/>
        <end position="70"/>
    </location>
</feature>
<dbReference type="Pfam" id="PF16859">
    <property type="entry name" value="TetR_C_11"/>
    <property type="match status" value="1"/>
</dbReference>
<dbReference type="SUPFAM" id="SSF48498">
    <property type="entry name" value="Tetracyclin repressor-like, C-terminal domain"/>
    <property type="match status" value="1"/>
</dbReference>
<evidence type="ECO:0000313" key="7">
    <source>
        <dbReference type="Proteomes" id="UP001058003"/>
    </source>
</evidence>
<dbReference type="SUPFAM" id="SSF46689">
    <property type="entry name" value="Homeodomain-like"/>
    <property type="match status" value="1"/>
</dbReference>
<gene>
    <name evidence="6" type="ORF">Daura_41350</name>
</gene>
<dbReference type="InterPro" id="IPR009057">
    <property type="entry name" value="Homeodomain-like_sf"/>
</dbReference>
<sequence>MPRVSEAHLAARREQIIEAATRCFLRNGFHQTSMQDVIKEAGLSVGAFYRYFDSKAALITAIASEKISVVRETADSLLRREPAPPLLTVLDDLLRQIDVNLTDEGTIRIAVQVWGEAVHDPELAAFVADVYSRIRLSATDLARRAQQTGELPAGVDATAIGSAIFGLIQGYILQRVLIGRVDRETYLTGVGALLGAGAAHRPPAGAVGSG</sequence>
<dbReference type="Proteomes" id="UP001058003">
    <property type="component" value="Chromosome"/>
</dbReference>
<evidence type="ECO:0000256" key="1">
    <source>
        <dbReference type="ARBA" id="ARBA00023015"/>
    </source>
</evidence>
<dbReference type="PANTHER" id="PTHR30055">
    <property type="entry name" value="HTH-TYPE TRANSCRIPTIONAL REGULATOR RUTR"/>
    <property type="match status" value="1"/>
</dbReference>
<dbReference type="InterPro" id="IPR001647">
    <property type="entry name" value="HTH_TetR"/>
</dbReference>
<dbReference type="Pfam" id="PF00440">
    <property type="entry name" value="TetR_N"/>
    <property type="match status" value="1"/>
</dbReference>
<name>A0A9Q9IET9_9ACTN</name>
<dbReference type="PROSITE" id="PS01081">
    <property type="entry name" value="HTH_TETR_1"/>
    <property type="match status" value="1"/>
</dbReference>
<dbReference type="GO" id="GO:0003700">
    <property type="term" value="F:DNA-binding transcription factor activity"/>
    <property type="evidence" value="ECO:0007669"/>
    <property type="project" value="TreeGrafter"/>
</dbReference>
<dbReference type="KEGG" id="daur:Daura_41350"/>
<dbReference type="PRINTS" id="PR00455">
    <property type="entry name" value="HTHTETR"/>
</dbReference>
<dbReference type="InterPro" id="IPR050109">
    <property type="entry name" value="HTH-type_TetR-like_transc_reg"/>
</dbReference>
<proteinExistence type="predicted"/>
<dbReference type="GO" id="GO:0045892">
    <property type="term" value="P:negative regulation of DNA-templated transcription"/>
    <property type="evidence" value="ECO:0007669"/>
    <property type="project" value="UniProtKB-ARBA"/>
</dbReference>
<accession>A0A9Q9IET9</accession>
<dbReference type="RefSeq" id="WP_052386056.1">
    <property type="nucleotide sequence ID" value="NZ_CP073767.1"/>
</dbReference>
<dbReference type="EMBL" id="CP073767">
    <property type="protein sequence ID" value="UWZ52985.1"/>
    <property type="molecule type" value="Genomic_DNA"/>
</dbReference>
<evidence type="ECO:0000256" key="4">
    <source>
        <dbReference type="PROSITE-ProRule" id="PRU00335"/>
    </source>
</evidence>
<evidence type="ECO:0000313" key="6">
    <source>
        <dbReference type="EMBL" id="UWZ52985.1"/>
    </source>
</evidence>
<dbReference type="InterPro" id="IPR023772">
    <property type="entry name" value="DNA-bd_HTH_TetR-type_CS"/>
</dbReference>
<dbReference type="Gene3D" id="1.10.357.10">
    <property type="entry name" value="Tetracycline Repressor, domain 2"/>
    <property type="match status" value="1"/>
</dbReference>
<keyword evidence="7" id="KW-1185">Reference proteome</keyword>
<dbReference type="FunFam" id="1.10.10.60:FF:000141">
    <property type="entry name" value="TetR family transcriptional regulator"/>
    <property type="match status" value="1"/>
</dbReference>
<reference evidence="6" key="1">
    <citation type="submission" date="2021-04" db="EMBL/GenBank/DDBJ databases">
        <title>Dactylosporangium aurantiacum NRRL B-8018 full assembly.</title>
        <authorList>
            <person name="Hartkoorn R.C."/>
            <person name="Beaudoing E."/>
            <person name="Hot D."/>
        </authorList>
    </citation>
    <scope>NUCLEOTIDE SEQUENCE</scope>
    <source>
        <strain evidence="6">NRRL B-8018</strain>
    </source>
</reference>
<dbReference type="PANTHER" id="PTHR30055:SF234">
    <property type="entry name" value="HTH-TYPE TRANSCRIPTIONAL REGULATOR BETI"/>
    <property type="match status" value="1"/>
</dbReference>
<dbReference type="AlphaFoldDB" id="A0A9Q9IET9"/>
<dbReference type="InterPro" id="IPR011075">
    <property type="entry name" value="TetR_C"/>
</dbReference>
<protein>
    <submittedName>
        <fullName evidence="6">TetR/AcrR family transcriptional regulator</fullName>
    </submittedName>
</protein>
<evidence type="ECO:0000256" key="3">
    <source>
        <dbReference type="ARBA" id="ARBA00023163"/>
    </source>
</evidence>
<keyword evidence="1" id="KW-0805">Transcription regulation</keyword>
<evidence type="ECO:0000259" key="5">
    <source>
        <dbReference type="PROSITE" id="PS50977"/>
    </source>
</evidence>
<dbReference type="GO" id="GO:0000976">
    <property type="term" value="F:transcription cis-regulatory region binding"/>
    <property type="evidence" value="ECO:0007669"/>
    <property type="project" value="TreeGrafter"/>
</dbReference>
<dbReference type="PROSITE" id="PS50977">
    <property type="entry name" value="HTH_TETR_2"/>
    <property type="match status" value="1"/>
</dbReference>
<keyword evidence="2 4" id="KW-0238">DNA-binding</keyword>
<feature type="DNA-binding region" description="H-T-H motif" evidence="4">
    <location>
        <begin position="33"/>
        <end position="52"/>
    </location>
</feature>